<keyword evidence="4" id="KW-0862">Zinc</keyword>
<dbReference type="RefSeq" id="WP_253760290.1">
    <property type="nucleotide sequence ID" value="NZ_BAABKA010000019.1"/>
</dbReference>
<keyword evidence="2" id="KW-0815">Transposition</keyword>
<name>A0A9X2GXI7_9ACTN</name>
<dbReference type="InterPro" id="IPR001959">
    <property type="entry name" value="Transposase"/>
</dbReference>
<evidence type="ECO:0000256" key="1">
    <source>
        <dbReference type="ARBA" id="ARBA00008761"/>
    </source>
</evidence>
<dbReference type="Pfam" id="PF01385">
    <property type="entry name" value="OrfB_IS605"/>
    <property type="match status" value="1"/>
</dbReference>
<feature type="domain" description="Cas12f1-like TNB" evidence="8">
    <location>
        <begin position="369"/>
        <end position="435"/>
    </location>
</feature>
<protein>
    <submittedName>
        <fullName evidence="10">Transposase</fullName>
    </submittedName>
</protein>
<evidence type="ECO:0000313" key="11">
    <source>
        <dbReference type="Proteomes" id="UP001139648"/>
    </source>
</evidence>
<dbReference type="EMBL" id="JAMZEB010000004">
    <property type="protein sequence ID" value="MCP2365775.1"/>
    <property type="molecule type" value="Genomic_DNA"/>
</dbReference>
<dbReference type="Proteomes" id="UP001139648">
    <property type="component" value="Unassembled WGS sequence"/>
</dbReference>
<evidence type="ECO:0000313" key="10">
    <source>
        <dbReference type="EMBL" id="MCP2365775.1"/>
    </source>
</evidence>
<evidence type="ECO:0000256" key="4">
    <source>
        <dbReference type="ARBA" id="ARBA00022833"/>
    </source>
</evidence>
<gene>
    <name evidence="10" type="ORF">HD597_012879</name>
</gene>
<dbReference type="GO" id="GO:0046872">
    <property type="term" value="F:metal ion binding"/>
    <property type="evidence" value="ECO:0007669"/>
    <property type="project" value="UniProtKB-KW"/>
</dbReference>
<keyword evidence="5" id="KW-0238">DNA-binding</keyword>
<reference evidence="10" key="1">
    <citation type="submission" date="2022-06" db="EMBL/GenBank/DDBJ databases">
        <title>Sequencing the genomes of 1000 actinobacteria strains.</title>
        <authorList>
            <person name="Klenk H.-P."/>
        </authorList>
    </citation>
    <scope>NUCLEOTIDE SEQUENCE</scope>
    <source>
        <strain evidence="10">DSM 46694</strain>
    </source>
</reference>
<evidence type="ECO:0000259" key="7">
    <source>
        <dbReference type="Pfam" id="PF01385"/>
    </source>
</evidence>
<keyword evidence="3" id="KW-0479">Metal-binding</keyword>
<sequence>MARQQILRAFKFTLAPSLAQESELRRYAGASRWAFNHALAAKVAAHELWRSKVAALVETGVEEAAARRQIKVAVPTKPTVHKAWIAARGDSRTGEDGACPWWHEVNTYCFQSAFLDADAAWKNWLAWVQGGRTGRRVGYPVFKKRGRSRDSFRIHHNVTKPGIRLTSHRRLRIPKLGEIRLHDSGKRLARLIGRGDAVVQSVTVLRGGLRWYASVLCKVTVELPERPTRRQAAAGLVGVDLGVTHLMALSQPVDFGAGPVELVDNPRHLLAISRRLHRAQQALSRTQPGSGRREKAKQRVAHLHNKVAVRRAGFLHTLTKRLATGFHTVAVEDLNVTGMTSSARGTVKRPGRQVRQKAGLNRAILDAAFGEIRRQLAYKTSWYGAKLVVIDRWFPSSKTCSACGKQNPRMTLADRVFTCSCGLVLNRDMNAARNIAIQALPIPALGRGTVASDRGET</sequence>
<comment type="similarity">
    <text evidence="1">In the C-terminal section; belongs to the transposase 35 family.</text>
</comment>
<proteinExistence type="inferred from homology"/>
<dbReference type="Pfam" id="PF12323">
    <property type="entry name" value="HTH_OrfB_IS605"/>
    <property type="match status" value="1"/>
</dbReference>
<keyword evidence="11" id="KW-1185">Reference proteome</keyword>
<evidence type="ECO:0000259" key="8">
    <source>
        <dbReference type="Pfam" id="PF07282"/>
    </source>
</evidence>
<dbReference type="GO" id="GO:0006310">
    <property type="term" value="P:DNA recombination"/>
    <property type="evidence" value="ECO:0007669"/>
    <property type="project" value="UniProtKB-KW"/>
</dbReference>
<evidence type="ECO:0000256" key="3">
    <source>
        <dbReference type="ARBA" id="ARBA00022723"/>
    </source>
</evidence>
<dbReference type="AlphaFoldDB" id="A0A9X2GXI7"/>
<comment type="caution">
    <text evidence="10">The sequence shown here is derived from an EMBL/GenBank/DDBJ whole genome shotgun (WGS) entry which is preliminary data.</text>
</comment>
<accession>A0A9X2GXI7</accession>
<evidence type="ECO:0000256" key="6">
    <source>
        <dbReference type="ARBA" id="ARBA00023172"/>
    </source>
</evidence>
<evidence type="ECO:0000256" key="2">
    <source>
        <dbReference type="ARBA" id="ARBA00022578"/>
    </source>
</evidence>
<keyword evidence="6" id="KW-0233">DNA recombination</keyword>
<dbReference type="Pfam" id="PF07282">
    <property type="entry name" value="Cas12f1-like_TNB"/>
    <property type="match status" value="1"/>
</dbReference>
<dbReference type="GO" id="GO:0032196">
    <property type="term" value="P:transposition"/>
    <property type="evidence" value="ECO:0007669"/>
    <property type="project" value="UniProtKB-KW"/>
</dbReference>
<dbReference type="InterPro" id="IPR010095">
    <property type="entry name" value="Cas12f1-like_TNB"/>
</dbReference>
<dbReference type="GO" id="GO:0003677">
    <property type="term" value="F:DNA binding"/>
    <property type="evidence" value="ECO:0007669"/>
    <property type="project" value="UniProtKB-KW"/>
</dbReference>
<feature type="domain" description="Transposase putative helix-turn-helix" evidence="9">
    <location>
        <begin position="6"/>
        <end position="43"/>
    </location>
</feature>
<organism evidence="10 11">
    <name type="scientific">Nonomuraea thailandensis</name>
    <dbReference type="NCBI Taxonomy" id="1188745"/>
    <lineage>
        <taxon>Bacteria</taxon>
        <taxon>Bacillati</taxon>
        <taxon>Actinomycetota</taxon>
        <taxon>Actinomycetes</taxon>
        <taxon>Streptosporangiales</taxon>
        <taxon>Streptosporangiaceae</taxon>
        <taxon>Nonomuraea</taxon>
    </lineage>
</organism>
<evidence type="ECO:0000259" key="9">
    <source>
        <dbReference type="Pfam" id="PF12323"/>
    </source>
</evidence>
<dbReference type="NCBIfam" id="NF040570">
    <property type="entry name" value="guided_TnpB"/>
    <property type="match status" value="1"/>
</dbReference>
<feature type="domain" description="Probable transposase IS891/IS1136/IS1341" evidence="7">
    <location>
        <begin position="225"/>
        <end position="341"/>
    </location>
</feature>
<dbReference type="InterPro" id="IPR021027">
    <property type="entry name" value="Transposase_put_HTH"/>
</dbReference>
<evidence type="ECO:0000256" key="5">
    <source>
        <dbReference type="ARBA" id="ARBA00023125"/>
    </source>
</evidence>